<dbReference type="AlphaFoldDB" id="A0A7H1MHD0"/>
<keyword evidence="3" id="KW-0949">S-adenosyl-L-methionine</keyword>
<evidence type="ECO:0000256" key="2">
    <source>
        <dbReference type="ARBA" id="ARBA00022679"/>
    </source>
</evidence>
<keyword evidence="1 6" id="KW-0489">Methyltransferase</keyword>
<proteinExistence type="predicted"/>
<dbReference type="InterPro" id="IPR012967">
    <property type="entry name" value="COMT_dimerisation"/>
</dbReference>
<dbReference type="EMBL" id="MN832834">
    <property type="protein sequence ID" value="QNT61265.1"/>
    <property type="molecule type" value="Genomic_DNA"/>
</dbReference>
<dbReference type="GO" id="GO:0032259">
    <property type="term" value="P:methylation"/>
    <property type="evidence" value="ECO:0007669"/>
    <property type="project" value="UniProtKB-KW"/>
</dbReference>
<evidence type="ECO:0000259" key="5">
    <source>
        <dbReference type="Pfam" id="PF08100"/>
    </source>
</evidence>
<dbReference type="SUPFAM" id="SSF46785">
    <property type="entry name" value="Winged helix' DNA-binding domain"/>
    <property type="match status" value="1"/>
</dbReference>
<dbReference type="InterPro" id="IPR016461">
    <property type="entry name" value="COMT-like"/>
</dbReference>
<dbReference type="InterPro" id="IPR036390">
    <property type="entry name" value="WH_DNA-bd_sf"/>
</dbReference>
<reference evidence="6" key="1">
    <citation type="submission" date="2019-12" db="EMBL/GenBank/DDBJ databases">
        <authorList>
            <person name="Thiele W."/>
        </authorList>
    </citation>
    <scope>NUCLEOTIDE SEQUENCE</scope>
    <source>
        <strain evidence="6">ATCC 74009</strain>
    </source>
</reference>
<evidence type="ECO:0000256" key="3">
    <source>
        <dbReference type="ARBA" id="ARBA00022691"/>
    </source>
</evidence>
<sequence>MTVTNSQKAADAINSKTELETLAAAISENTAILSDFLRAENLPQPSFKRDAPTTVLSPSAPDHIKKAQRALIEASLKAYELATGPSEYLPNLALGYNYTAALRWLRHFNIFYLVPLEGSISYSDLAKTAKVSARQLRTMARMAMTSNLFAEPKKGFIAHSATSALFVTNPSYHDWAGHLCEVSIPAASKLVEATEKWPGTTDRTETSYNLAFDTRLPFFEHMATQPHRTKQFASYMKHVTNSSGMAIEHLVNGFDWASLGKATVVDVGGSSGNACISLAKQFPDLNFVVQDLAENTSDGEATIGDYGPEIASRIKFQSHDFFQEQPVKGADVYLLRMILHDWPDKEAIQISKSLARAMSSSSRILIMDSVMPIPGSIPSSLERNIRAKDIAMWMAFNSMERDLGDWEELLENIDDRLQIANVVQPVSSFMSVLEVVCKS</sequence>
<dbReference type="PANTHER" id="PTHR43712">
    <property type="entry name" value="PUTATIVE (AFU_ORTHOLOGUE AFUA_4G14580)-RELATED"/>
    <property type="match status" value="1"/>
</dbReference>
<dbReference type="GO" id="GO:0008171">
    <property type="term" value="F:O-methyltransferase activity"/>
    <property type="evidence" value="ECO:0007669"/>
    <property type="project" value="InterPro"/>
</dbReference>
<dbReference type="SUPFAM" id="SSF53335">
    <property type="entry name" value="S-adenosyl-L-methionine-dependent methyltransferases"/>
    <property type="match status" value="1"/>
</dbReference>
<dbReference type="Pfam" id="PF00891">
    <property type="entry name" value="Methyltransf_2"/>
    <property type="match status" value="1"/>
</dbReference>
<name>A0A7H1MHD0_9EURO</name>
<gene>
    <name evidence="6" type="primary">spoM</name>
</gene>
<dbReference type="Pfam" id="PF08100">
    <property type="entry name" value="Dimerisation"/>
    <property type="match status" value="1"/>
</dbReference>
<dbReference type="InterPro" id="IPR029063">
    <property type="entry name" value="SAM-dependent_MTases_sf"/>
</dbReference>
<dbReference type="PROSITE" id="PS51683">
    <property type="entry name" value="SAM_OMT_II"/>
    <property type="match status" value="1"/>
</dbReference>
<evidence type="ECO:0000313" key="6">
    <source>
        <dbReference type="EMBL" id="QNT61265.1"/>
    </source>
</evidence>
<feature type="domain" description="O-methyltransferase dimerisation" evidence="5">
    <location>
        <begin position="92"/>
        <end position="168"/>
    </location>
</feature>
<evidence type="ECO:0000259" key="4">
    <source>
        <dbReference type="Pfam" id="PF00891"/>
    </source>
</evidence>
<evidence type="ECO:0000256" key="1">
    <source>
        <dbReference type="ARBA" id="ARBA00022603"/>
    </source>
</evidence>
<dbReference type="Gene3D" id="3.40.50.150">
    <property type="entry name" value="Vaccinia Virus protein VP39"/>
    <property type="match status" value="1"/>
</dbReference>
<dbReference type="PANTHER" id="PTHR43712:SF19">
    <property type="entry name" value="DUAL O-METHYLTRANSFERASE_FAD-DEPENDENT MONOOXYGENASE ELCB"/>
    <property type="match status" value="1"/>
</dbReference>
<organism evidence="6">
    <name type="scientific">Chrysosporium merdarium</name>
    <dbReference type="NCBI Taxonomy" id="108922"/>
    <lineage>
        <taxon>Eukaryota</taxon>
        <taxon>Fungi</taxon>
        <taxon>Dikarya</taxon>
        <taxon>Ascomycota</taxon>
        <taxon>Pezizomycotina</taxon>
        <taxon>Eurotiomycetes</taxon>
        <taxon>Eurotiomycetidae</taxon>
        <taxon>Onygenales</taxon>
        <taxon>Onygenaceae</taxon>
        <taxon>Chrysosporium</taxon>
    </lineage>
</organism>
<accession>A0A7H1MHD0</accession>
<dbReference type="InterPro" id="IPR036388">
    <property type="entry name" value="WH-like_DNA-bd_sf"/>
</dbReference>
<protein>
    <submittedName>
        <fullName evidence="6">O-methyltransferase</fullName>
    </submittedName>
</protein>
<keyword evidence="2 6" id="KW-0808">Transferase</keyword>
<dbReference type="InterPro" id="IPR001077">
    <property type="entry name" value="COMT_C"/>
</dbReference>
<feature type="domain" description="O-methyltransferase C-terminal" evidence="4">
    <location>
        <begin position="203"/>
        <end position="411"/>
    </location>
</feature>
<dbReference type="Gene3D" id="1.10.10.10">
    <property type="entry name" value="Winged helix-like DNA-binding domain superfamily/Winged helix DNA-binding domain"/>
    <property type="match status" value="1"/>
</dbReference>